<evidence type="ECO:0000256" key="2">
    <source>
        <dbReference type="ARBA" id="ARBA00022840"/>
    </source>
</evidence>
<dbReference type="Proteomes" id="UP000265618">
    <property type="component" value="Unassembled WGS sequence"/>
</dbReference>
<dbReference type="InterPro" id="IPR013126">
    <property type="entry name" value="Hsp_70_fam"/>
</dbReference>
<dbReference type="Gene3D" id="3.30.420.40">
    <property type="match status" value="2"/>
</dbReference>
<dbReference type="InterPro" id="IPR043129">
    <property type="entry name" value="ATPase_NBD"/>
</dbReference>
<dbReference type="EMBL" id="BDIP01003171">
    <property type="protein sequence ID" value="GIQ87358.1"/>
    <property type="molecule type" value="Genomic_DNA"/>
</dbReference>
<keyword evidence="2" id="KW-0067">ATP-binding</keyword>
<dbReference type="GO" id="GO:0140662">
    <property type="term" value="F:ATP-dependent protein folding chaperone"/>
    <property type="evidence" value="ECO:0007669"/>
    <property type="project" value="InterPro"/>
</dbReference>
<dbReference type="CDD" id="cd10229">
    <property type="entry name" value="ASKHA_NBD_HSP70_HSPA12"/>
    <property type="match status" value="1"/>
</dbReference>
<dbReference type="OrthoDB" id="2963168at2759"/>
<dbReference type="Gene3D" id="3.90.640.10">
    <property type="entry name" value="Actin, Chain A, domain 4"/>
    <property type="match status" value="1"/>
</dbReference>
<dbReference type="AlphaFoldDB" id="A0A9K3GLH5"/>
<comment type="caution">
    <text evidence="3">The sequence shown here is derived from an EMBL/GenBank/DDBJ whole genome shotgun (WGS) entry which is preliminary data.</text>
</comment>
<gene>
    <name evidence="3" type="ORF">KIPB_009380</name>
</gene>
<name>A0A9K3GLH5_9EUKA</name>
<keyword evidence="1" id="KW-0547">Nucleotide-binding</keyword>
<dbReference type="PANTHER" id="PTHR14187">
    <property type="entry name" value="ALPHA KINASE/ELONGATION FACTOR 2 KINASE"/>
    <property type="match status" value="1"/>
</dbReference>
<sequence>MPEEDTSQEVKLIVGLDFGTAYSGYAISHKLKPEEAEGFYNWPGQPEPYAKTLTALYYEEQADGTFEATAWGFPARKKATMRKKSNSLVIRRSMCVERFKLLLDETEQPMSERRRRLLRMMRGTGTPRCMEGGDIKLPPGRSLESVIGDYLRFLKQDVERVLMKQYDGILTLSNVQWCLSVPAMWTDRAKARMRQAAYLAGMIPDIDSPRLAFTLEPEAAAVYCKHNRSQYHFNEDQTFMVVDAGGGTVDLTVHKVMPGGGMEEVTRGHGESCGATYVDKELVKWVKEKLGEEYFLEWTTKFPGEMAQLMAHWEASKRRYAGPEGESIDISMTPKMARKLPAEIEERLEEQQNGYGDSFIFTAPEMARVFDPVVDKVLALIEEQMRRLREEGAEGERELDAMLLVGGFSSSPYLVRRVRETFGERVQCIVNPPQPGSAVVIGAVHYGSNPSVIKARVSRFTYGVDSSSRFNPKNPSHAEHEADKVYDEKRQEHRLRRLFKPFVRMGQLVPVGHKVAQTYTPLYDDQTEVGFQIYHSASDAFFVTEDGVRKLGERIVVEVPESGDRGVKAVLHFGDTEIRLEVIPNDLSYRSKVTTVKFHCK</sequence>
<evidence type="ECO:0000313" key="3">
    <source>
        <dbReference type="EMBL" id="GIQ87358.1"/>
    </source>
</evidence>
<keyword evidence="4" id="KW-1185">Reference proteome</keyword>
<evidence type="ECO:0000313" key="4">
    <source>
        <dbReference type="Proteomes" id="UP000265618"/>
    </source>
</evidence>
<dbReference type="Pfam" id="PF00012">
    <property type="entry name" value="HSP70"/>
    <property type="match status" value="1"/>
</dbReference>
<proteinExistence type="predicted"/>
<dbReference type="GO" id="GO:0005524">
    <property type="term" value="F:ATP binding"/>
    <property type="evidence" value="ECO:0007669"/>
    <property type="project" value="UniProtKB-KW"/>
</dbReference>
<organism evidence="3 4">
    <name type="scientific">Kipferlia bialata</name>
    <dbReference type="NCBI Taxonomy" id="797122"/>
    <lineage>
        <taxon>Eukaryota</taxon>
        <taxon>Metamonada</taxon>
        <taxon>Carpediemonas-like organisms</taxon>
        <taxon>Kipferlia</taxon>
    </lineage>
</organism>
<protein>
    <submittedName>
        <fullName evidence="3">Heat shock protein 70 family protein</fullName>
    </submittedName>
</protein>
<keyword evidence="3" id="KW-0346">Stress response</keyword>
<evidence type="ECO:0000256" key="1">
    <source>
        <dbReference type="ARBA" id="ARBA00022741"/>
    </source>
</evidence>
<accession>A0A9K3GLH5</accession>
<dbReference type="PANTHER" id="PTHR14187:SF5">
    <property type="entry name" value="HEAT SHOCK 70 KDA PROTEIN 12A"/>
    <property type="match status" value="1"/>
</dbReference>
<reference evidence="3 4" key="1">
    <citation type="journal article" date="2018" name="PLoS ONE">
        <title>The draft genome of Kipferlia bialata reveals reductive genome evolution in fornicate parasites.</title>
        <authorList>
            <person name="Tanifuji G."/>
            <person name="Takabayashi S."/>
            <person name="Kume K."/>
            <person name="Takagi M."/>
            <person name="Nakayama T."/>
            <person name="Kamikawa R."/>
            <person name="Inagaki Y."/>
            <person name="Hashimoto T."/>
        </authorList>
    </citation>
    <scope>NUCLEOTIDE SEQUENCE [LARGE SCALE GENOMIC DNA]</scope>
    <source>
        <strain evidence="3">NY0173</strain>
    </source>
</reference>
<dbReference type="SUPFAM" id="SSF53067">
    <property type="entry name" value="Actin-like ATPase domain"/>
    <property type="match status" value="2"/>
</dbReference>